<dbReference type="GO" id="GO:0043856">
    <property type="term" value="F:anti-sigma factor antagonist activity"/>
    <property type="evidence" value="ECO:0007669"/>
    <property type="project" value="InterPro"/>
</dbReference>
<dbReference type="OrthoDB" id="9793697at2"/>
<dbReference type="Pfam" id="PF01740">
    <property type="entry name" value="STAS"/>
    <property type="match status" value="1"/>
</dbReference>
<comment type="function">
    <text evidence="3">Positive regulator of sigma-B activity. Non-phosphorylated RsbV binds to RsbW, preventing its association with sigma-B. When phosphorylated, releases RsbW, which is then free to complex with and inactivate sigma-B.</text>
</comment>
<sequence>MELTIQTINHETEHCVVLGGEIDAYTGPKVKETLMSLIEPGMTLAVDLEAVEYMDSTGIGVFVAVMKASKKAGCPFYVQNMSSRVERLFRITGFYEFIAIRKGEDK</sequence>
<name>A0A3M8C3Z4_9BACL</name>
<dbReference type="RefSeq" id="WP_122910241.1">
    <property type="nucleotide sequence ID" value="NZ_CBCSBE010000010.1"/>
</dbReference>
<dbReference type="Gene3D" id="3.30.750.24">
    <property type="entry name" value="STAS domain"/>
    <property type="match status" value="1"/>
</dbReference>
<gene>
    <name evidence="6" type="ORF">EDM52_17530</name>
</gene>
<protein>
    <recommendedName>
        <fullName evidence="4">Anti-sigma factor antagonist</fullName>
    </recommendedName>
</protein>
<dbReference type="PANTHER" id="PTHR33495:SF9">
    <property type="entry name" value="ANTI-SIGMA-B FACTOR ANTAGONIST"/>
    <property type="match status" value="1"/>
</dbReference>
<dbReference type="Proteomes" id="UP000282028">
    <property type="component" value="Unassembled WGS sequence"/>
</dbReference>
<reference evidence="6 7" key="1">
    <citation type="submission" date="2018-10" db="EMBL/GenBank/DDBJ databases">
        <title>Phylogenomics of Brevibacillus.</title>
        <authorList>
            <person name="Dunlap C."/>
        </authorList>
    </citation>
    <scope>NUCLEOTIDE SEQUENCE [LARGE SCALE GENOMIC DNA]</scope>
    <source>
        <strain evidence="6 7">JCM 12215</strain>
    </source>
</reference>
<dbReference type="CDD" id="cd07043">
    <property type="entry name" value="STAS_anti-anti-sigma_factors"/>
    <property type="match status" value="1"/>
</dbReference>
<evidence type="ECO:0000256" key="4">
    <source>
        <dbReference type="RuleBase" id="RU003749"/>
    </source>
</evidence>
<dbReference type="InterPro" id="IPR036513">
    <property type="entry name" value="STAS_dom_sf"/>
</dbReference>
<dbReference type="AlphaFoldDB" id="A0A3M8C3Z4"/>
<keyword evidence="7" id="KW-1185">Reference proteome</keyword>
<comment type="caution">
    <text evidence="6">The sequence shown here is derived from an EMBL/GenBank/DDBJ whole genome shotgun (WGS) entry which is preliminary data.</text>
</comment>
<dbReference type="InterPro" id="IPR002645">
    <property type="entry name" value="STAS_dom"/>
</dbReference>
<feature type="domain" description="STAS" evidence="5">
    <location>
        <begin position="16"/>
        <end position="106"/>
    </location>
</feature>
<comment type="similarity">
    <text evidence="1 4">Belongs to the anti-sigma-factor antagonist family.</text>
</comment>
<evidence type="ECO:0000313" key="6">
    <source>
        <dbReference type="EMBL" id="RNB70361.1"/>
    </source>
</evidence>
<dbReference type="InterPro" id="IPR003658">
    <property type="entry name" value="Anti-sigma_ant"/>
</dbReference>
<dbReference type="PROSITE" id="PS50801">
    <property type="entry name" value="STAS"/>
    <property type="match status" value="1"/>
</dbReference>
<accession>A0A3M8C3Z4</accession>
<dbReference type="SUPFAM" id="SSF52091">
    <property type="entry name" value="SpoIIaa-like"/>
    <property type="match status" value="1"/>
</dbReference>
<dbReference type="PANTHER" id="PTHR33495">
    <property type="entry name" value="ANTI-SIGMA FACTOR ANTAGONIST TM_1081-RELATED-RELATED"/>
    <property type="match status" value="1"/>
</dbReference>
<dbReference type="EMBL" id="RHHR01000034">
    <property type="protein sequence ID" value="RNB70361.1"/>
    <property type="molecule type" value="Genomic_DNA"/>
</dbReference>
<proteinExistence type="inferred from homology"/>
<dbReference type="NCBIfam" id="TIGR00377">
    <property type="entry name" value="ant_ant_sig"/>
    <property type="match status" value="1"/>
</dbReference>
<evidence type="ECO:0000256" key="3">
    <source>
        <dbReference type="ARBA" id="ARBA00024670"/>
    </source>
</evidence>
<organism evidence="6 7">
    <name type="scientific">Brevibacillus invocatus</name>
    <dbReference type="NCBI Taxonomy" id="173959"/>
    <lineage>
        <taxon>Bacteria</taxon>
        <taxon>Bacillati</taxon>
        <taxon>Bacillota</taxon>
        <taxon>Bacilli</taxon>
        <taxon>Bacillales</taxon>
        <taxon>Paenibacillaceae</taxon>
        <taxon>Brevibacillus</taxon>
    </lineage>
</organism>
<keyword evidence="2" id="KW-0597">Phosphoprotein</keyword>
<evidence type="ECO:0000259" key="5">
    <source>
        <dbReference type="PROSITE" id="PS50801"/>
    </source>
</evidence>
<evidence type="ECO:0000313" key="7">
    <source>
        <dbReference type="Proteomes" id="UP000282028"/>
    </source>
</evidence>
<evidence type="ECO:0000256" key="2">
    <source>
        <dbReference type="ARBA" id="ARBA00022553"/>
    </source>
</evidence>
<evidence type="ECO:0000256" key="1">
    <source>
        <dbReference type="ARBA" id="ARBA00009013"/>
    </source>
</evidence>